<name>A0A857N846_9BACT</name>
<keyword evidence="6 8" id="KW-1133">Transmembrane helix</keyword>
<keyword evidence="4" id="KW-0808">Transferase</keyword>
<evidence type="ECO:0000256" key="1">
    <source>
        <dbReference type="ARBA" id="ARBA00004236"/>
    </source>
</evidence>
<protein>
    <recommendedName>
        <fullName evidence="9">Bacterial sugar transferase domain-containing protein</fullName>
    </recommendedName>
</protein>
<evidence type="ECO:0000256" key="7">
    <source>
        <dbReference type="ARBA" id="ARBA00023136"/>
    </source>
</evidence>
<dbReference type="KEGG" id="caqa:MICH65_0548"/>
<evidence type="ECO:0000259" key="9">
    <source>
        <dbReference type="Pfam" id="PF02397"/>
    </source>
</evidence>
<keyword evidence="11" id="KW-1185">Reference proteome</keyword>
<evidence type="ECO:0000256" key="6">
    <source>
        <dbReference type="ARBA" id="ARBA00022989"/>
    </source>
</evidence>
<evidence type="ECO:0000313" key="11">
    <source>
        <dbReference type="Proteomes" id="UP000463983"/>
    </source>
</evidence>
<evidence type="ECO:0000313" key="10">
    <source>
        <dbReference type="EMBL" id="QHO63529.1"/>
    </source>
</evidence>
<feature type="transmembrane region" description="Helical" evidence="8">
    <location>
        <begin position="12"/>
        <end position="33"/>
    </location>
</feature>
<comment type="subcellular location">
    <subcellularLocation>
        <location evidence="1">Cell membrane</location>
    </subcellularLocation>
</comment>
<evidence type="ECO:0000256" key="5">
    <source>
        <dbReference type="ARBA" id="ARBA00022692"/>
    </source>
</evidence>
<dbReference type="AlphaFoldDB" id="A0A857N846"/>
<dbReference type="PANTHER" id="PTHR30576:SF4">
    <property type="entry name" value="UNDECAPRENYL-PHOSPHATE GALACTOSE PHOSPHOTRANSFERASE"/>
    <property type="match status" value="1"/>
</dbReference>
<reference evidence="11" key="1">
    <citation type="journal article" date="2020" name="Microorganisms">
        <title>Complete Genome of a Member of a New Bacterial Lineage in the Microgenomates Group Reveals an Unusual Nucleotide Composition Disparity Between Two Strands of DNA and Limited Metabolic Potential.</title>
        <authorList>
            <person name="Kadnikov V.V."/>
            <person name="Mardanov A.V."/>
            <person name="Beletsky A.V."/>
            <person name="Karnachuk O.V."/>
            <person name="Ravin N.V."/>
        </authorList>
    </citation>
    <scope>NUCLEOTIDE SEQUENCE [LARGE SCALE GENOMIC DNA]</scope>
</reference>
<proteinExistence type="inferred from homology"/>
<dbReference type="GO" id="GO:0016780">
    <property type="term" value="F:phosphotransferase activity, for other substituted phosphate groups"/>
    <property type="evidence" value="ECO:0007669"/>
    <property type="project" value="TreeGrafter"/>
</dbReference>
<organism evidence="10 11">
    <name type="scientific">Candidatus Chazhemtobacterium aquaticus</name>
    <dbReference type="NCBI Taxonomy" id="2715735"/>
    <lineage>
        <taxon>Bacteria</taxon>
        <taxon>Candidatus Chazhemtobacteraceae</taxon>
        <taxon>Candidatus Chazhemtobacterium</taxon>
    </lineage>
</organism>
<accession>A0A857N846</accession>
<dbReference type="Pfam" id="PF02397">
    <property type="entry name" value="Bac_transf"/>
    <property type="match status" value="1"/>
</dbReference>
<gene>
    <name evidence="10" type="ORF">MICH65_0548</name>
</gene>
<feature type="domain" description="Bacterial sugar transferase" evidence="9">
    <location>
        <begin position="7"/>
        <end position="205"/>
    </location>
</feature>
<evidence type="ECO:0000256" key="8">
    <source>
        <dbReference type="SAM" id="Phobius"/>
    </source>
</evidence>
<dbReference type="InterPro" id="IPR003362">
    <property type="entry name" value="Bact_transf"/>
</dbReference>
<sequence>MFYDLAKRLLDLLAALTLIVLFVPVWIIVPLLIKFDSAGPIFFLQKRLGKNGRVFKIIKFRTMRTDAEEYWKNHPKLYQKFKKQSWKLTLDEDPRVTKLGRVLRQTSIDEFPQVFNVLLGSMSLIGPRPIRDIEAKDAIRRYGKKIKEQIDTSLTVKPGISGPWQVSGRNDIPWDKRLKIDAQYASRRNLLDDLRIILKTPLAMISKW</sequence>
<evidence type="ECO:0000256" key="2">
    <source>
        <dbReference type="ARBA" id="ARBA00006464"/>
    </source>
</evidence>
<dbReference type="GO" id="GO:0005886">
    <property type="term" value="C:plasma membrane"/>
    <property type="evidence" value="ECO:0007669"/>
    <property type="project" value="UniProtKB-SubCell"/>
</dbReference>
<comment type="similarity">
    <text evidence="2">Belongs to the bacterial sugar transferase family.</text>
</comment>
<dbReference type="RefSeq" id="WP_161931907.1">
    <property type="nucleotide sequence ID" value="NZ_CP047901.1"/>
</dbReference>
<evidence type="ECO:0000256" key="3">
    <source>
        <dbReference type="ARBA" id="ARBA00022475"/>
    </source>
</evidence>
<evidence type="ECO:0000256" key="4">
    <source>
        <dbReference type="ARBA" id="ARBA00022679"/>
    </source>
</evidence>
<keyword evidence="3" id="KW-1003">Cell membrane</keyword>
<dbReference type="PANTHER" id="PTHR30576">
    <property type="entry name" value="COLANIC BIOSYNTHESIS UDP-GLUCOSE LIPID CARRIER TRANSFERASE"/>
    <property type="match status" value="1"/>
</dbReference>
<keyword evidence="5 8" id="KW-0812">Transmembrane</keyword>
<dbReference type="EMBL" id="CP047901">
    <property type="protein sequence ID" value="QHO63529.1"/>
    <property type="molecule type" value="Genomic_DNA"/>
</dbReference>
<dbReference type="Proteomes" id="UP000463983">
    <property type="component" value="Chromosome"/>
</dbReference>
<keyword evidence="7 8" id="KW-0472">Membrane</keyword>